<evidence type="ECO:0000256" key="2">
    <source>
        <dbReference type="ARBA" id="ARBA00022857"/>
    </source>
</evidence>
<proteinExistence type="inferred from homology"/>
<evidence type="ECO:0000259" key="3">
    <source>
        <dbReference type="Pfam" id="PF05368"/>
    </source>
</evidence>
<sequence length="314" mass="34691">MAQSKVFTVFGATGQQGGAVLRYILQHPRFSQVYRLRAVTRDASKSAARDLVELGVEVVEADLNNAESVKAAMRGAHTVFAVTNHWDPQVDTSVSRAQVEIAQGRALADAAVANKVELYIWSSLPRIGKPHFDSKAEVEEYVRSLPLTSVYFMAGFYMQNFLVLLKPTRQCDGTYLMTKPYPGASGSTVLPLIDIRDSGKYIAPFLEDPNKYKGERLFAATAGYRLDEICRVWSDVTGTKVVFDEKGDILAANKLSEAQREGLTKSDGRGRAEIGYYGTGGEDGVRWTVEQVEGVGERLATWDEFVGANEPWFE</sequence>
<organism evidence="4 5">
    <name type="scientific">Exophiala sideris</name>
    <dbReference type="NCBI Taxonomy" id="1016849"/>
    <lineage>
        <taxon>Eukaryota</taxon>
        <taxon>Fungi</taxon>
        <taxon>Dikarya</taxon>
        <taxon>Ascomycota</taxon>
        <taxon>Pezizomycotina</taxon>
        <taxon>Eurotiomycetes</taxon>
        <taxon>Chaetothyriomycetidae</taxon>
        <taxon>Chaetothyriales</taxon>
        <taxon>Herpotrichiellaceae</taxon>
        <taxon>Exophiala</taxon>
    </lineage>
</organism>
<dbReference type="CDD" id="cd05251">
    <property type="entry name" value="NmrA_like_SDR_a"/>
    <property type="match status" value="1"/>
</dbReference>
<dbReference type="InterPro" id="IPR008030">
    <property type="entry name" value="NmrA-like"/>
</dbReference>
<dbReference type="HOGENOM" id="CLU_007383_8_1_1"/>
<accession>A0A0D1YU57</accession>
<keyword evidence="2" id="KW-0521">NADP</keyword>
<dbReference type="EMBL" id="KN846954">
    <property type="protein sequence ID" value="KIV78413.1"/>
    <property type="molecule type" value="Genomic_DNA"/>
</dbReference>
<name>A0A0D1YU57_9EURO</name>
<dbReference type="Pfam" id="PF05368">
    <property type="entry name" value="NmrA"/>
    <property type="match status" value="1"/>
</dbReference>
<reference evidence="4 5" key="1">
    <citation type="submission" date="2015-01" db="EMBL/GenBank/DDBJ databases">
        <title>The Genome Sequence of Exophiala sideris CBS121828.</title>
        <authorList>
            <consortium name="The Broad Institute Genomics Platform"/>
            <person name="Cuomo C."/>
            <person name="de Hoog S."/>
            <person name="Gorbushina A."/>
            <person name="Stielow B."/>
            <person name="Teixiera M."/>
            <person name="Abouelleil A."/>
            <person name="Chapman S.B."/>
            <person name="Priest M."/>
            <person name="Young S.K."/>
            <person name="Wortman J."/>
            <person name="Nusbaum C."/>
            <person name="Birren B."/>
        </authorList>
    </citation>
    <scope>NUCLEOTIDE SEQUENCE [LARGE SCALE GENOMIC DNA]</scope>
    <source>
        <strain evidence="4 5">CBS 121828</strain>
    </source>
</reference>
<gene>
    <name evidence="4" type="ORF">PV11_10132</name>
</gene>
<dbReference type="InterPro" id="IPR051164">
    <property type="entry name" value="NmrA-like_oxidored"/>
</dbReference>
<evidence type="ECO:0000313" key="4">
    <source>
        <dbReference type="EMBL" id="KIV78413.1"/>
    </source>
</evidence>
<feature type="domain" description="NmrA-like" evidence="3">
    <location>
        <begin position="4"/>
        <end position="243"/>
    </location>
</feature>
<dbReference type="GO" id="GO:0005634">
    <property type="term" value="C:nucleus"/>
    <property type="evidence" value="ECO:0007669"/>
    <property type="project" value="TreeGrafter"/>
</dbReference>
<dbReference type="AlphaFoldDB" id="A0A0D1YU57"/>
<dbReference type="SUPFAM" id="SSF51735">
    <property type="entry name" value="NAD(P)-binding Rossmann-fold domains"/>
    <property type="match status" value="1"/>
</dbReference>
<dbReference type="Gene3D" id="3.40.50.720">
    <property type="entry name" value="NAD(P)-binding Rossmann-like Domain"/>
    <property type="match status" value="1"/>
</dbReference>
<dbReference type="Gene3D" id="3.90.25.10">
    <property type="entry name" value="UDP-galactose 4-epimerase, domain 1"/>
    <property type="match status" value="1"/>
</dbReference>
<comment type="similarity">
    <text evidence="1">Belongs to the NmrA-type oxidoreductase family.</text>
</comment>
<dbReference type="PANTHER" id="PTHR42748">
    <property type="entry name" value="NITROGEN METABOLITE REPRESSION PROTEIN NMRA FAMILY MEMBER"/>
    <property type="match status" value="1"/>
</dbReference>
<evidence type="ECO:0000256" key="1">
    <source>
        <dbReference type="ARBA" id="ARBA00006328"/>
    </source>
</evidence>
<dbReference type="OrthoDB" id="3358371at2759"/>
<evidence type="ECO:0000313" key="5">
    <source>
        <dbReference type="Proteomes" id="UP000053599"/>
    </source>
</evidence>
<dbReference type="STRING" id="1016849.A0A0D1YU57"/>
<dbReference type="Proteomes" id="UP000053599">
    <property type="component" value="Unassembled WGS sequence"/>
</dbReference>
<dbReference type="PANTHER" id="PTHR42748:SF11">
    <property type="entry name" value="NMRA-LIKE DOMAIN-CONTAINING PROTEIN"/>
    <property type="match status" value="1"/>
</dbReference>
<dbReference type="InterPro" id="IPR036291">
    <property type="entry name" value="NAD(P)-bd_dom_sf"/>
</dbReference>
<protein>
    <recommendedName>
        <fullName evidence="3">NmrA-like domain-containing protein</fullName>
    </recommendedName>
</protein>